<sequence length="102" mass="11552">MMDPPFQEHFSLPVDEQCRVLQPPFGVDRCLPVTWRKCMACSLDEQEHGAANAKISCHSLIIQLKSGSMHLMEWLRCQPLFICTMEMVVVKGTQCGNLMKLG</sequence>
<accession>A0AAV1RT27</accession>
<evidence type="ECO:0000313" key="1">
    <source>
        <dbReference type="EMBL" id="CAK7338995.1"/>
    </source>
</evidence>
<dbReference type="EMBL" id="CAWUPB010001156">
    <property type="protein sequence ID" value="CAK7338995.1"/>
    <property type="molecule type" value="Genomic_DNA"/>
</dbReference>
<dbReference type="AlphaFoldDB" id="A0AAV1RT27"/>
<proteinExistence type="predicted"/>
<evidence type="ECO:0000313" key="2">
    <source>
        <dbReference type="Proteomes" id="UP001314170"/>
    </source>
</evidence>
<protein>
    <submittedName>
        <fullName evidence="1">Uncharacterized protein</fullName>
    </submittedName>
</protein>
<reference evidence="1 2" key="1">
    <citation type="submission" date="2024-01" db="EMBL/GenBank/DDBJ databases">
        <authorList>
            <person name="Waweru B."/>
        </authorList>
    </citation>
    <scope>NUCLEOTIDE SEQUENCE [LARGE SCALE GENOMIC DNA]</scope>
</reference>
<organism evidence="1 2">
    <name type="scientific">Dovyalis caffra</name>
    <dbReference type="NCBI Taxonomy" id="77055"/>
    <lineage>
        <taxon>Eukaryota</taxon>
        <taxon>Viridiplantae</taxon>
        <taxon>Streptophyta</taxon>
        <taxon>Embryophyta</taxon>
        <taxon>Tracheophyta</taxon>
        <taxon>Spermatophyta</taxon>
        <taxon>Magnoliopsida</taxon>
        <taxon>eudicotyledons</taxon>
        <taxon>Gunneridae</taxon>
        <taxon>Pentapetalae</taxon>
        <taxon>rosids</taxon>
        <taxon>fabids</taxon>
        <taxon>Malpighiales</taxon>
        <taxon>Salicaceae</taxon>
        <taxon>Flacourtieae</taxon>
        <taxon>Dovyalis</taxon>
    </lineage>
</organism>
<dbReference type="Proteomes" id="UP001314170">
    <property type="component" value="Unassembled WGS sequence"/>
</dbReference>
<name>A0AAV1RT27_9ROSI</name>
<comment type="caution">
    <text evidence="1">The sequence shown here is derived from an EMBL/GenBank/DDBJ whole genome shotgun (WGS) entry which is preliminary data.</text>
</comment>
<keyword evidence="2" id="KW-1185">Reference proteome</keyword>
<gene>
    <name evidence="1" type="ORF">DCAF_LOCUS14043</name>
</gene>